<protein>
    <submittedName>
        <fullName evidence="1">Uncharacterized protein</fullName>
    </submittedName>
</protein>
<comment type="caution">
    <text evidence="1">The sequence shown here is derived from an EMBL/GenBank/DDBJ whole genome shotgun (WGS) entry which is preliminary data.</text>
</comment>
<accession>A0AAW6CU41</accession>
<reference evidence="1" key="1">
    <citation type="submission" date="2023-01" db="EMBL/GenBank/DDBJ databases">
        <title>Human gut microbiome strain richness.</title>
        <authorList>
            <person name="Chen-Liaw A."/>
        </authorList>
    </citation>
    <scope>NUCLEOTIDE SEQUENCE</scope>
    <source>
        <strain evidence="1">1001283st1_G1_1001283B150217_161031</strain>
    </source>
</reference>
<organism evidence="1 2">
    <name type="scientific">[Eubacterium] siraeum</name>
    <dbReference type="NCBI Taxonomy" id="39492"/>
    <lineage>
        <taxon>Bacteria</taxon>
        <taxon>Bacillati</taxon>
        <taxon>Bacillota</taxon>
        <taxon>Clostridia</taxon>
        <taxon>Eubacteriales</taxon>
        <taxon>Oscillospiraceae</taxon>
        <taxon>Oscillospiraceae incertae sedis</taxon>
    </lineage>
</organism>
<dbReference type="EMBL" id="JAQLXW010000003">
    <property type="protein sequence ID" value="MDB8003012.1"/>
    <property type="molecule type" value="Genomic_DNA"/>
</dbReference>
<gene>
    <name evidence="1" type="ORF">PNE09_02900</name>
</gene>
<evidence type="ECO:0000313" key="1">
    <source>
        <dbReference type="EMBL" id="MDB8003012.1"/>
    </source>
</evidence>
<name>A0AAW6CU41_9FIRM</name>
<sequence length="58" mass="6593">MARVTGKKFHREPCKVKDGRLIYGEVRLYGFFIRVGRGNVRLISISARVVCVKDIKGV</sequence>
<dbReference type="Proteomes" id="UP001210809">
    <property type="component" value="Unassembled WGS sequence"/>
</dbReference>
<dbReference type="AlphaFoldDB" id="A0AAW6CU41"/>
<evidence type="ECO:0000313" key="2">
    <source>
        <dbReference type="Proteomes" id="UP001210809"/>
    </source>
</evidence>
<proteinExistence type="predicted"/>